<reference evidence="1 2" key="1">
    <citation type="journal article" date="2021" name="Microbiol. Spectr.">
        <title>A Single Bacterium Capable of Oxidation and Reduction of Iron at Circumneutral pH.</title>
        <authorList>
            <person name="Kato S."/>
            <person name="Ohkuma M."/>
        </authorList>
    </citation>
    <scope>NUCLEOTIDE SEQUENCE [LARGE SCALE GENOMIC DNA]</scope>
    <source>
        <strain evidence="1 2">MIZ03</strain>
    </source>
</reference>
<protein>
    <submittedName>
        <fullName evidence="1">Uncharacterized protein</fullName>
    </submittedName>
</protein>
<evidence type="ECO:0000313" key="2">
    <source>
        <dbReference type="Proteomes" id="UP000824366"/>
    </source>
</evidence>
<gene>
    <name evidence="1" type="ORF">MIZ03_0077</name>
</gene>
<evidence type="ECO:0000313" key="1">
    <source>
        <dbReference type="EMBL" id="BCO25217.1"/>
    </source>
</evidence>
<proteinExistence type="predicted"/>
<dbReference type="Proteomes" id="UP000824366">
    <property type="component" value="Chromosome"/>
</dbReference>
<dbReference type="EMBL" id="AP024238">
    <property type="protein sequence ID" value="BCO25217.1"/>
    <property type="molecule type" value="Genomic_DNA"/>
</dbReference>
<sequence>MLSFRSQLFHKRRHFSSHAKECATTQRWGITRSVFLRFAHQ</sequence>
<organism evidence="1 2">
    <name type="scientific">Rhodoferax lithotrophicus</name>
    <dbReference type="NCBI Taxonomy" id="2798804"/>
    <lineage>
        <taxon>Bacteria</taxon>
        <taxon>Pseudomonadati</taxon>
        <taxon>Pseudomonadota</taxon>
        <taxon>Betaproteobacteria</taxon>
        <taxon>Burkholderiales</taxon>
        <taxon>Comamonadaceae</taxon>
        <taxon>Rhodoferax</taxon>
    </lineage>
</organism>
<keyword evidence="2" id="KW-1185">Reference proteome</keyword>
<accession>A0ABM7MG89</accession>
<name>A0ABM7MG89_9BURK</name>